<protein>
    <recommendedName>
        <fullName evidence="3">Protein FAR1-RELATED SEQUENCE</fullName>
    </recommendedName>
</protein>
<name>A0ABU6VE29_9FABA</name>
<organism evidence="1 2">
    <name type="scientific">Stylosanthes scabra</name>
    <dbReference type="NCBI Taxonomy" id="79078"/>
    <lineage>
        <taxon>Eukaryota</taxon>
        <taxon>Viridiplantae</taxon>
        <taxon>Streptophyta</taxon>
        <taxon>Embryophyta</taxon>
        <taxon>Tracheophyta</taxon>
        <taxon>Spermatophyta</taxon>
        <taxon>Magnoliopsida</taxon>
        <taxon>eudicotyledons</taxon>
        <taxon>Gunneridae</taxon>
        <taxon>Pentapetalae</taxon>
        <taxon>rosids</taxon>
        <taxon>fabids</taxon>
        <taxon>Fabales</taxon>
        <taxon>Fabaceae</taxon>
        <taxon>Papilionoideae</taxon>
        <taxon>50 kb inversion clade</taxon>
        <taxon>dalbergioids sensu lato</taxon>
        <taxon>Dalbergieae</taxon>
        <taxon>Pterocarpus clade</taxon>
        <taxon>Stylosanthes</taxon>
    </lineage>
</organism>
<proteinExistence type="predicted"/>
<gene>
    <name evidence="1" type="ORF">PIB30_031873</name>
</gene>
<comment type="caution">
    <text evidence="1">The sequence shown here is derived from an EMBL/GenBank/DDBJ whole genome shotgun (WGS) entry which is preliminary data.</text>
</comment>
<evidence type="ECO:0000313" key="2">
    <source>
        <dbReference type="Proteomes" id="UP001341840"/>
    </source>
</evidence>
<keyword evidence="2" id="KW-1185">Reference proteome</keyword>
<dbReference type="EMBL" id="JASCZI010151173">
    <property type="protein sequence ID" value="MED6170531.1"/>
    <property type="molecule type" value="Genomic_DNA"/>
</dbReference>
<accession>A0ABU6VE29</accession>
<sequence>MAREKEHKIDARPITHCGCGPRIKVHIDPGVGRWFVEFISDNHNHEMVGSRFRGMMISHCAEKLGFVCRLSSVPLQTTLGGLRKEGHVQCNREAKKGRRK</sequence>
<evidence type="ECO:0000313" key="1">
    <source>
        <dbReference type="EMBL" id="MED6170531.1"/>
    </source>
</evidence>
<evidence type="ECO:0008006" key="3">
    <source>
        <dbReference type="Google" id="ProtNLM"/>
    </source>
</evidence>
<dbReference type="Proteomes" id="UP001341840">
    <property type="component" value="Unassembled WGS sequence"/>
</dbReference>
<reference evidence="1 2" key="1">
    <citation type="journal article" date="2023" name="Plants (Basel)">
        <title>Bridging the Gap: Combining Genomics and Transcriptomics Approaches to Understand Stylosanthes scabra, an Orphan Legume from the Brazilian Caatinga.</title>
        <authorList>
            <person name="Ferreira-Neto J.R.C."/>
            <person name="da Silva M.D."/>
            <person name="Binneck E."/>
            <person name="de Melo N.F."/>
            <person name="da Silva R.H."/>
            <person name="de Melo A.L.T.M."/>
            <person name="Pandolfi V."/>
            <person name="Bustamante F.O."/>
            <person name="Brasileiro-Vidal A.C."/>
            <person name="Benko-Iseppon A.M."/>
        </authorList>
    </citation>
    <scope>NUCLEOTIDE SEQUENCE [LARGE SCALE GENOMIC DNA]</scope>
    <source>
        <tissue evidence="1">Leaves</tissue>
    </source>
</reference>